<dbReference type="InterPro" id="IPR038765">
    <property type="entry name" value="Papain-like_cys_pep_sf"/>
</dbReference>
<dbReference type="InterPro" id="IPR028890">
    <property type="entry name" value="Peptidase_C98"/>
</dbReference>
<dbReference type="PROSITE" id="PS50235">
    <property type="entry name" value="USP_3"/>
    <property type="match status" value="1"/>
</dbReference>
<evidence type="ECO:0000313" key="4">
    <source>
        <dbReference type="Proteomes" id="UP000597762"/>
    </source>
</evidence>
<dbReference type="GO" id="GO:0016926">
    <property type="term" value="P:protein desumoylation"/>
    <property type="evidence" value="ECO:0007669"/>
    <property type="project" value="TreeGrafter"/>
</dbReference>
<keyword evidence="3" id="KW-0378">Hydrolase</keyword>
<dbReference type="AlphaFoldDB" id="A0A812BD62"/>
<dbReference type="PANTHER" id="PTHR15294:SF3">
    <property type="entry name" value="SUMO-SPECIFIC ISOPEPTIDASE USPL1"/>
    <property type="match status" value="1"/>
</dbReference>
<feature type="domain" description="USP" evidence="2">
    <location>
        <begin position="208"/>
        <end position="497"/>
    </location>
</feature>
<dbReference type="Proteomes" id="UP000597762">
    <property type="component" value="Unassembled WGS sequence"/>
</dbReference>
<accession>A0A812BD62</accession>
<dbReference type="GO" id="GO:0015030">
    <property type="term" value="C:Cajal body"/>
    <property type="evidence" value="ECO:0007669"/>
    <property type="project" value="TreeGrafter"/>
</dbReference>
<evidence type="ECO:0000313" key="3">
    <source>
        <dbReference type="EMBL" id="CAE1178562.1"/>
    </source>
</evidence>
<feature type="region of interest" description="Disordered" evidence="1">
    <location>
        <begin position="167"/>
        <end position="187"/>
    </location>
</feature>
<dbReference type="Pfam" id="PF15499">
    <property type="entry name" value="Peptidase_C98"/>
    <property type="match status" value="1"/>
</dbReference>
<dbReference type="GO" id="GO:0016787">
    <property type="term" value="F:hydrolase activity"/>
    <property type="evidence" value="ECO:0007669"/>
    <property type="project" value="UniProtKB-KW"/>
</dbReference>
<organism evidence="3 4">
    <name type="scientific">Acanthosepion pharaonis</name>
    <name type="common">Pharaoh cuttlefish</name>
    <name type="synonym">Sepia pharaonis</name>
    <dbReference type="NCBI Taxonomy" id="158019"/>
    <lineage>
        <taxon>Eukaryota</taxon>
        <taxon>Metazoa</taxon>
        <taxon>Spiralia</taxon>
        <taxon>Lophotrochozoa</taxon>
        <taxon>Mollusca</taxon>
        <taxon>Cephalopoda</taxon>
        <taxon>Coleoidea</taxon>
        <taxon>Decapodiformes</taxon>
        <taxon>Sepiida</taxon>
        <taxon>Sepiina</taxon>
        <taxon>Sepiidae</taxon>
        <taxon>Acanthosepion</taxon>
    </lineage>
</organism>
<dbReference type="SUPFAM" id="SSF54001">
    <property type="entry name" value="Cysteine proteinases"/>
    <property type="match status" value="1"/>
</dbReference>
<dbReference type="InterPro" id="IPR033505">
    <property type="entry name" value="USPL1"/>
</dbReference>
<dbReference type="Gene3D" id="3.90.70.10">
    <property type="entry name" value="Cysteine proteinases"/>
    <property type="match status" value="1"/>
</dbReference>
<dbReference type="EMBL" id="CAHIKZ030000530">
    <property type="protein sequence ID" value="CAE1178562.1"/>
    <property type="molecule type" value="Genomic_DNA"/>
</dbReference>
<dbReference type="OrthoDB" id="6160353at2759"/>
<dbReference type="PANTHER" id="PTHR15294">
    <property type="entry name" value="RETINOVIN-RELATED"/>
    <property type="match status" value="1"/>
</dbReference>
<proteinExistence type="predicted"/>
<evidence type="ECO:0000256" key="1">
    <source>
        <dbReference type="SAM" id="MobiDB-lite"/>
    </source>
</evidence>
<protein>
    <submittedName>
        <fullName evidence="3">USPL1</fullName>
        <ecNumber evidence="3">3.4.22.-</ecNumber>
    </submittedName>
</protein>
<evidence type="ECO:0000259" key="2">
    <source>
        <dbReference type="PROSITE" id="PS50235"/>
    </source>
</evidence>
<keyword evidence="4" id="KW-1185">Reference proteome</keyword>
<sequence>MAADEEILCKECGKKLQIYELNLTEKIRLCPTDGCLYPLDISDHIEIISNDNGQSCDNFVTPEPCPPLNNKPLPAPVPRPAQENFQPVLNALTHHHSNDKLHDIGPPKTPMVAGKTNMQQDASSCNPSTLLNLPKSMESIIRKVAMQNKTFSALLPTEFLNPETAKLNPPKRKLPNADTSPAAAPLPGHLVQKKTKTKQTKSKSKVVLQWPNADALCWLDVILCLFVHNKILKSRVSQLHEMDTSVLKALFTAYEEACLTLTRCERDLSSHFGSGQAPNIGPKQVMSAKNRIRNDAVKVAVKILEGVRERVWKQIQSRVGCEKNVADSPIFALLALEKQEQVIRDVFTLSYCLDFTCTLCGYRTSSSHNKILPTLEAAPEFSASHMLHIVKCAKCNSQQQRRILQPSKFSDSLLVHFLKGVPFANISHLDFSIEKERYKVTGLVQYTHNPDHFVAWVKYTEKKWVRCDDLQNPVCTFMVEKPPVPPEEVHLVMWEKVSTSRTSCPPPLSTQPKEPPTTIKACLPVSSVTKDTSSANIKPCLPTVSAPRETLPTLNLCPPNVPPMRETPADPMSMQLNPGIPEMMSIQRETPMYPPGIPESAPTPLTFAGRLKRPTPMSIPQTIPPVSPMPPMLPVTHPNCENFPQGTTIPRTGSNPRTKILPVNLQSENRMDRLKANLALIKKFKR</sequence>
<comment type="caution">
    <text evidence="3">The sequence shown here is derived from an EMBL/GenBank/DDBJ whole genome shotgun (WGS) entry which is preliminary data.</text>
</comment>
<dbReference type="InterPro" id="IPR028889">
    <property type="entry name" value="USP"/>
</dbReference>
<reference evidence="3" key="1">
    <citation type="submission" date="2021-01" db="EMBL/GenBank/DDBJ databases">
        <authorList>
            <person name="Li R."/>
            <person name="Bekaert M."/>
        </authorList>
    </citation>
    <scope>NUCLEOTIDE SEQUENCE</scope>
    <source>
        <strain evidence="3">Farmed</strain>
    </source>
</reference>
<gene>
    <name evidence="3" type="ORF">SPHA_15287</name>
</gene>
<dbReference type="GO" id="GO:0032183">
    <property type="term" value="F:SUMO binding"/>
    <property type="evidence" value="ECO:0007669"/>
    <property type="project" value="InterPro"/>
</dbReference>
<dbReference type="EC" id="3.4.22.-" evidence="3"/>
<name>A0A812BD62_ACAPH</name>
<dbReference type="GO" id="GO:0030576">
    <property type="term" value="P:Cajal body organization"/>
    <property type="evidence" value="ECO:0007669"/>
    <property type="project" value="InterPro"/>
</dbReference>